<evidence type="ECO:0000256" key="1">
    <source>
        <dbReference type="ARBA" id="ARBA00004514"/>
    </source>
</evidence>
<dbReference type="GO" id="GO:0042981">
    <property type="term" value="P:regulation of apoptotic process"/>
    <property type="evidence" value="ECO:0007669"/>
    <property type="project" value="InterPro"/>
</dbReference>
<dbReference type="PANTHER" id="PTHR46985:SF2">
    <property type="entry name" value="APOPTOSIS-ASSOCIATED SPECK-LIKE PROTEIN CONTAINING A CARD"/>
    <property type="match status" value="1"/>
</dbReference>
<dbReference type="InterPro" id="IPR001315">
    <property type="entry name" value="CARD"/>
</dbReference>
<dbReference type="Pfam" id="PF00619">
    <property type="entry name" value="CARD"/>
    <property type="match status" value="1"/>
</dbReference>
<dbReference type="InterPro" id="IPR033516">
    <property type="entry name" value="CARD8/ASC/NALP1_CARD"/>
</dbReference>
<gene>
    <name evidence="7" type="ORF">GDO78_017115</name>
</gene>
<keyword evidence="3" id="KW-0399">Innate immunity</keyword>
<evidence type="ECO:0000313" key="8">
    <source>
        <dbReference type="Proteomes" id="UP000770717"/>
    </source>
</evidence>
<comment type="subcellular location">
    <subcellularLocation>
        <location evidence="1">Cytoplasm</location>
        <location evidence="1">Cytosol</location>
    </subcellularLocation>
</comment>
<dbReference type="PANTHER" id="PTHR46985">
    <property type="entry name" value="NACHT, LRR AND PYD DOMAINS-CONTAINING PROTEIN 1"/>
    <property type="match status" value="1"/>
</dbReference>
<dbReference type="GO" id="GO:0005829">
    <property type="term" value="C:cytosol"/>
    <property type="evidence" value="ECO:0007669"/>
    <property type="project" value="UniProtKB-SubCell"/>
</dbReference>
<evidence type="ECO:0000313" key="7">
    <source>
        <dbReference type="EMBL" id="KAG9466162.1"/>
    </source>
</evidence>
<evidence type="ECO:0000256" key="5">
    <source>
        <dbReference type="ARBA" id="ARBA00023198"/>
    </source>
</evidence>
<reference evidence="7" key="1">
    <citation type="thesis" date="2020" institute="ProQuest LLC" country="789 East Eisenhower Parkway, Ann Arbor, MI, USA">
        <title>Comparative Genomics and Chromosome Evolution.</title>
        <authorList>
            <person name="Mudd A.B."/>
        </authorList>
    </citation>
    <scope>NUCLEOTIDE SEQUENCE</scope>
    <source>
        <strain evidence="7">HN-11 Male</strain>
        <tissue evidence="7">Kidney and liver</tissue>
    </source>
</reference>
<accession>A0A8J6C827</accession>
<dbReference type="FunFam" id="1.10.533.10:FF:000013">
    <property type="entry name" value="Apoptosis-associated speck-like protein containing a CARD"/>
    <property type="match status" value="1"/>
</dbReference>
<proteinExistence type="predicted"/>
<protein>
    <recommendedName>
        <fullName evidence="6">CARD domain-containing protein</fullName>
    </recommendedName>
</protein>
<evidence type="ECO:0000259" key="6">
    <source>
        <dbReference type="PROSITE" id="PS50209"/>
    </source>
</evidence>
<keyword evidence="5" id="KW-0395">Inflammatory response</keyword>
<feature type="non-terminal residue" evidence="7">
    <location>
        <position position="153"/>
    </location>
</feature>
<dbReference type="InterPro" id="IPR051249">
    <property type="entry name" value="NLRP_Inflammasome"/>
</dbReference>
<keyword evidence="8" id="KW-1185">Reference proteome</keyword>
<keyword evidence="2" id="KW-0963">Cytoplasm</keyword>
<evidence type="ECO:0000256" key="3">
    <source>
        <dbReference type="ARBA" id="ARBA00022588"/>
    </source>
</evidence>
<feature type="domain" description="CARD" evidence="6">
    <location>
        <begin position="64"/>
        <end position="153"/>
    </location>
</feature>
<sequence>TRAKQEIVQNTLISVLKGLLKKKVRDVLEAIEERQAAENLRTDLKTMSGYTSQETTMMEDQGAAAGDMKHFVDRYRTELIQGVALVDPILDDLLQVRLLTQEAYDTVRSINTNQNQMRALYRHVNSWGKENKDKFLQSLIKNNSPLIMDLEGS</sequence>
<dbReference type="Proteomes" id="UP000770717">
    <property type="component" value="Unassembled WGS sequence"/>
</dbReference>
<dbReference type="CDD" id="cd08330">
    <property type="entry name" value="CARD_ASC_NALP1"/>
    <property type="match status" value="1"/>
</dbReference>
<name>A0A8J6C827_ELECQ</name>
<dbReference type="SUPFAM" id="SSF47986">
    <property type="entry name" value="DEATH domain"/>
    <property type="match status" value="1"/>
</dbReference>
<dbReference type="GO" id="GO:0045087">
    <property type="term" value="P:innate immune response"/>
    <property type="evidence" value="ECO:0007669"/>
    <property type="project" value="UniProtKB-KW"/>
</dbReference>
<dbReference type="PROSITE" id="PS50209">
    <property type="entry name" value="CARD"/>
    <property type="match status" value="1"/>
</dbReference>
<dbReference type="EMBL" id="WNTK01002306">
    <property type="protein sequence ID" value="KAG9466162.1"/>
    <property type="molecule type" value="Genomic_DNA"/>
</dbReference>
<dbReference type="AlphaFoldDB" id="A0A8J6C827"/>
<dbReference type="GO" id="GO:0006954">
    <property type="term" value="P:inflammatory response"/>
    <property type="evidence" value="ECO:0007669"/>
    <property type="project" value="UniProtKB-KW"/>
</dbReference>
<organism evidence="7 8">
    <name type="scientific">Eleutherodactylus coqui</name>
    <name type="common">Puerto Rican coqui</name>
    <dbReference type="NCBI Taxonomy" id="57060"/>
    <lineage>
        <taxon>Eukaryota</taxon>
        <taxon>Metazoa</taxon>
        <taxon>Chordata</taxon>
        <taxon>Craniata</taxon>
        <taxon>Vertebrata</taxon>
        <taxon>Euteleostomi</taxon>
        <taxon>Amphibia</taxon>
        <taxon>Batrachia</taxon>
        <taxon>Anura</taxon>
        <taxon>Neobatrachia</taxon>
        <taxon>Hyloidea</taxon>
        <taxon>Eleutherodactylidae</taxon>
        <taxon>Eleutherodactylinae</taxon>
        <taxon>Eleutherodactylus</taxon>
        <taxon>Eleutherodactylus</taxon>
    </lineage>
</organism>
<dbReference type="InterPro" id="IPR011029">
    <property type="entry name" value="DEATH-like_dom_sf"/>
</dbReference>
<evidence type="ECO:0000256" key="4">
    <source>
        <dbReference type="ARBA" id="ARBA00022859"/>
    </source>
</evidence>
<evidence type="ECO:0000256" key="2">
    <source>
        <dbReference type="ARBA" id="ARBA00022490"/>
    </source>
</evidence>
<keyword evidence="4" id="KW-0391">Immunity</keyword>
<dbReference type="OrthoDB" id="10058437at2759"/>
<dbReference type="Gene3D" id="1.10.533.10">
    <property type="entry name" value="Death Domain, Fas"/>
    <property type="match status" value="1"/>
</dbReference>
<comment type="caution">
    <text evidence="7">The sequence shown here is derived from an EMBL/GenBank/DDBJ whole genome shotgun (WGS) entry which is preliminary data.</text>
</comment>